<dbReference type="RefSeq" id="WP_135660001.1">
    <property type="nucleotide sequence ID" value="NZ_JAJUFJ010000001.1"/>
</dbReference>
<gene>
    <name evidence="1" type="primary">yunB</name>
    <name evidence="1" type="ORF">CAGA_18100</name>
</gene>
<dbReference type="AlphaFoldDB" id="A0A4Z0XX51"/>
<sequence>MQGWRRYRTRSHSGFKGLLFIAFILAFILLLDTQFRPVIKAIITNQARIKSVDVINRAISQELDKNALTYNDLVSIERDTNGKVLSITTQMVRMNQLKSVVIADVQKELGDDSHMDMGVPLGTLIGNDLLHGRGPDVPLRLTLSGSVSAEFKSTFESAGINQTKHQILLCIHTSIYSYIPWFDSTTEVETSIPVAETVIIGEVPQVVANIN</sequence>
<dbReference type="Pfam" id="PF09560">
    <property type="entry name" value="Spore_YunB"/>
    <property type="match status" value="1"/>
</dbReference>
<proteinExistence type="predicted"/>
<dbReference type="NCBIfam" id="TIGR02832">
    <property type="entry name" value="spo_yunB"/>
    <property type="match status" value="1"/>
</dbReference>
<evidence type="ECO:0000313" key="1">
    <source>
        <dbReference type="EMBL" id="TGJ76089.1"/>
    </source>
</evidence>
<name>A0A4Z0XX51_9FIRM</name>
<dbReference type="PIRSF" id="PIRSF021383">
    <property type="entry name" value="YunB"/>
    <property type="match status" value="1"/>
</dbReference>
<comment type="caution">
    <text evidence="1">The sequence shown here is derived from an EMBL/GenBank/DDBJ whole genome shotgun (WGS) entry which is preliminary data.</text>
</comment>
<keyword evidence="2" id="KW-1185">Reference proteome</keyword>
<reference evidence="1 2" key="1">
    <citation type="submission" date="2019-04" db="EMBL/GenBank/DDBJ databases">
        <authorList>
            <person name="Poehlein A."/>
            <person name="Bengelsdorf F.R."/>
            <person name="Duerre P."/>
            <person name="Daniel R."/>
        </authorList>
    </citation>
    <scope>NUCLEOTIDE SEQUENCE [LARGE SCALE GENOMIC DNA]</scope>
    <source>
        <strain evidence="1 2">BS-1</strain>
    </source>
</reference>
<accession>A0A4Z0XX51</accession>
<evidence type="ECO:0000313" key="2">
    <source>
        <dbReference type="Proteomes" id="UP000297714"/>
    </source>
</evidence>
<protein>
    <submittedName>
        <fullName evidence="1">Sporulation protein YunB</fullName>
    </submittedName>
</protein>
<dbReference type="EMBL" id="SRMQ01000008">
    <property type="protein sequence ID" value="TGJ76089.1"/>
    <property type="molecule type" value="Genomic_DNA"/>
</dbReference>
<dbReference type="InterPro" id="IPR014197">
    <property type="entry name" value="Sporulation_prot_YunB"/>
</dbReference>
<dbReference type="OrthoDB" id="1649278at2"/>
<organism evidence="1 2">
    <name type="scientific">Caproiciproducens galactitolivorans</name>
    <dbReference type="NCBI Taxonomy" id="642589"/>
    <lineage>
        <taxon>Bacteria</taxon>
        <taxon>Bacillati</taxon>
        <taxon>Bacillota</taxon>
        <taxon>Clostridia</taxon>
        <taxon>Eubacteriales</taxon>
        <taxon>Acutalibacteraceae</taxon>
        <taxon>Caproiciproducens</taxon>
    </lineage>
</organism>
<dbReference type="Proteomes" id="UP000297714">
    <property type="component" value="Unassembled WGS sequence"/>
</dbReference>